<evidence type="ECO:0000256" key="5">
    <source>
        <dbReference type="ARBA" id="ARBA00023049"/>
    </source>
</evidence>
<dbReference type="Pfam" id="PF01432">
    <property type="entry name" value="Peptidase_M3"/>
    <property type="match status" value="1"/>
</dbReference>
<comment type="caution">
    <text evidence="8">The sequence shown here is derived from an EMBL/GenBank/DDBJ whole genome shotgun (WGS) entry which is preliminary data.</text>
</comment>
<comment type="cofactor">
    <cofactor evidence="6">
        <name>Zn(2+)</name>
        <dbReference type="ChEBI" id="CHEBI:29105"/>
    </cofactor>
    <text evidence="6">Binds 1 zinc ion.</text>
</comment>
<reference evidence="8 9" key="1">
    <citation type="submission" date="2015-07" db="EMBL/GenBank/DDBJ databases">
        <title>Draft genome of Bellilinea caldifistulae DSM 17877.</title>
        <authorList>
            <person name="Hemp J."/>
            <person name="Ward L.M."/>
            <person name="Pace L.A."/>
            <person name="Fischer W.W."/>
        </authorList>
    </citation>
    <scope>NUCLEOTIDE SEQUENCE [LARGE SCALE GENOMIC DNA]</scope>
    <source>
        <strain evidence="8 9">GOMI-1</strain>
    </source>
</reference>
<dbReference type="GO" id="GO:0006508">
    <property type="term" value="P:proteolysis"/>
    <property type="evidence" value="ECO:0007669"/>
    <property type="project" value="UniProtKB-KW"/>
</dbReference>
<evidence type="ECO:0000259" key="7">
    <source>
        <dbReference type="Pfam" id="PF01432"/>
    </source>
</evidence>
<dbReference type="SUPFAM" id="SSF55486">
    <property type="entry name" value="Metalloproteases ('zincins'), catalytic domain"/>
    <property type="match status" value="1"/>
</dbReference>
<protein>
    <submittedName>
        <fullName evidence="8">Oligoendopeptidase</fullName>
    </submittedName>
</protein>
<comment type="similarity">
    <text evidence="6">Belongs to the peptidase M3 family.</text>
</comment>
<keyword evidence="4 6" id="KW-0862">Zinc</keyword>
<dbReference type="PANTHER" id="PTHR11804">
    <property type="entry name" value="PROTEASE M3 THIMET OLIGOPEPTIDASE-RELATED"/>
    <property type="match status" value="1"/>
</dbReference>
<dbReference type="GO" id="GO:0004222">
    <property type="term" value="F:metalloendopeptidase activity"/>
    <property type="evidence" value="ECO:0007669"/>
    <property type="project" value="InterPro"/>
</dbReference>
<gene>
    <name evidence="8" type="ORF">AC812_01385</name>
</gene>
<evidence type="ECO:0000256" key="6">
    <source>
        <dbReference type="RuleBase" id="RU003435"/>
    </source>
</evidence>
<dbReference type="InterPro" id="IPR001567">
    <property type="entry name" value="Pept_M3A_M3B_dom"/>
</dbReference>
<dbReference type="GO" id="GO:0046872">
    <property type="term" value="F:metal ion binding"/>
    <property type="evidence" value="ECO:0007669"/>
    <property type="project" value="UniProtKB-UniRule"/>
</dbReference>
<accession>A0A0P6Y8R6</accession>
<dbReference type="PATRIC" id="fig|360411.5.peg.460"/>
<evidence type="ECO:0000256" key="4">
    <source>
        <dbReference type="ARBA" id="ARBA00022833"/>
    </source>
</evidence>
<dbReference type="AlphaFoldDB" id="A0A0P6Y8R6"/>
<keyword evidence="5 6" id="KW-0482">Metalloprotease</keyword>
<dbReference type="OrthoDB" id="9762795at2"/>
<keyword evidence="1 6" id="KW-0645">Protease</keyword>
<evidence type="ECO:0000256" key="1">
    <source>
        <dbReference type="ARBA" id="ARBA00022670"/>
    </source>
</evidence>
<dbReference type="PANTHER" id="PTHR11804:SF48">
    <property type="entry name" value="PUTATIVE-RELATED"/>
    <property type="match status" value="1"/>
</dbReference>
<dbReference type="Proteomes" id="UP000050514">
    <property type="component" value="Unassembled WGS sequence"/>
</dbReference>
<dbReference type="STRING" id="360411.AC812_01385"/>
<dbReference type="RefSeq" id="WP_061913063.1">
    <property type="nucleotide sequence ID" value="NZ_DF967971.1"/>
</dbReference>
<evidence type="ECO:0000313" key="8">
    <source>
        <dbReference type="EMBL" id="KPL78110.1"/>
    </source>
</evidence>
<evidence type="ECO:0000256" key="2">
    <source>
        <dbReference type="ARBA" id="ARBA00022723"/>
    </source>
</evidence>
<keyword evidence="3 6" id="KW-0378">Hydrolase</keyword>
<dbReference type="EMBL" id="LGHJ01000006">
    <property type="protein sequence ID" value="KPL78110.1"/>
    <property type="molecule type" value="Genomic_DNA"/>
</dbReference>
<keyword evidence="9" id="KW-1185">Reference proteome</keyword>
<name>A0A0P6Y8R6_9CHLR</name>
<dbReference type="Gene3D" id="1.10.1370.30">
    <property type="match status" value="1"/>
</dbReference>
<dbReference type="InterPro" id="IPR045090">
    <property type="entry name" value="Pept_M3A_M3B"/>
</dbReference>
<evidence type="ECO:0000256" key="3">
    <source>
        <dbReference type="ARBA" id="ARBA00022801"/>
    </source>
</evidence>
<evidence type="ECO:0000313" key="9">
    <source>
        <dbReference type="Proteomes" id="UP000050514"/>
    </source>
</evidence>
<dbReference type="GO" id="GO:0006518">
    <property type="term" value="P:peptide metabolic process"/>
    <property type="evidence" value="ECO:0007669"/>
    <property type="project" value="TreeGrafter"/>
</dbReference>
<feature type="domain" description="Peptidase M3A/M3B catalytic" evidence="7">
    <location>
        <begin position="165"/>
        <end position="550"/>
    </location>
</feature>
<organism evidence="8 9">
    <name type="scientific">Bellilinea caldifistulae</name>
    <dbReference type="NCBI Taxonomy" id="360411"/>
    <lineage>
        <taxon>Bacteria</taxon>
        <taxon>Bacillati</taxon>
        <taxon>Chloroflexota</taxon>
        <taxon>Anaerolineae</taxon>
        <taxon>Anaerolineales</taxon>
        <taxon>Anaerolineaceae</taxon>
        <taxon>Bellilinea</taxon>
    </lineage>
</organism>
<keyword evidence="2 6" id="KW-0479">Metal-binding</keyword>
<sequence length="563" mass="64606">MFRELKNPPADFLDWKWEKFEPYARDLIERPLTAATVDEWLRDWSDLGDALEELFSRLNVAVTVNTADEEAEARFRAALDEIYPQAMAADQKLKARLLQSGLKPARFEIPLRNYRDDAELFREENLPLLSEEQKLGLEYDQIAGKQTVEWDGKEVTLTQLRPVYQETDRTRREQAWRLAAERQLADREAFNDLWVRFFKLRQQIAANAGKPDFRAYRWVQFHRHDYSPADCQTFRDAIEQVIVPIAAKIYEKRRRQLGLTSLRPWDLDVDPQGLPPLRPYQTIDELKHKTSAVFHAVDDTLGGYFDTMIRENLLDLENRKNKAPGGYCTAFPIQQRPFIFMNAVGLHDDVQTLLHEGGHSFHVFEAASLPLGQLRGSPIEFAEVASMGMEFLAGPYLSQQHGGFYSEADARRAFDEHLERSLLFWPYMAVVDGFQHWAYTHPEDALNPAACDEAWDALWQRFMVGVDWSGLEDVRRTGWHRKLHIFQIPFYYVEYGLAQLGAGQVWRNALNDQAAAVSAYRSALALGNSVGLPQLFSAAGARFAFDAATLGSVAQLMAERLEL</sequence>
<proteinExistence type="inferred from homology"/>
<dbReference type="CDD" id="cd09606">
    <property type="entry name" value="M3B_PepF"/>
    <property type="match status" value="1"/>
</dbReference>